<sequence length="242" mass="27360">MAASKPKHIVFDIVGTLVAYDKIWEALDTRLGDKLRAECIKPSLLGYTWLEATEREYTYLSLSGRYVPFIRCFETLFWRMLWMAGIKEPREFATKEDLDYVMEQYLLLEMRPGAKECVEKLRGAGFTVWAFTAGDLNRVGGYFKHAGVEMPEGNLLSCDTIGIGKPSPEAYMPLLKQLREDGGEPWFAAAHMWDVSAARTTGFKGAYCTIWEKEPLQELFGDMEVIADTLPEMADKVIAAVS</sequence>
<evidence type="ECO:0000256" key="1">
    <source>
        <dbReference type="ARBA" id="ARBA00022801"/>
    </source>
</evidence>
<dbReference type="PANTHER" id="PTHR43316:SF4">
    <property type="entry name" value="ACID DEHALOGENASE, PUTATIVE (AFU_ORTHOLOGUE AFUA_8G05870)-RELATED"/>
    <property type="match status" value="1"/>
</dbReference>
<dbReference type="InterPro" id="IPR051540">
    <property type="entry name" value="S-2-haloacid_dehalogenase"/>
</dbReference>
<proteinExistence type="predicted"/>
<dbReference type="InterPro" id="IPR023214">
    <property type="entry name" value="HAD_sf"/>
</dbReference>
<organism evidence="2 3">
    <name type="scientific">Phialocephala subalpina</name>
    <dbReference type="NCBI Taxonomy" id="576137"/>
    <lineage>
        <taxon>Eukaryota</taxon>
        <taxon>Fungi</taxon>
        <taxon>Dikarya</taxon>
        <taxon>Ascomycota</taxon>
        <taxon>Pezizomycotina</taxon>
        <taxon>Leotiomycetes</taxon>
        <taxon>Helotiales</taxon>
        <taxon>Mollisiaceae</taxon>
        <taxon>Phialocephala</taxon>
        <taxon>Phialocephala fortinii species complex</taxon>
    </lineage>
</organism>
<keyword evidence="1" id="KW-0378">Hydrolase</keyword>
<reference evidence="2 3" key="1">
    <citation type="submission" date="2016-03" db="EMBL/GenBank/DDBJ databases">
        <authorList>
            <person name="Ploux O."/>
        </authorList>
    </citation>
    <scope>NUCLEOTIDE SEQUENCE [LARGE SCALE GENOMIC DNA]</scope>
    <source>
        <strain evidence="2 3">UAMH 11012</strain>
    </source>
</reference>
<dbReference type="Gene3D" id="3.40.50.1000">
    <property type="entry name" value="HAD superfamily/HAD-like"/>
    <property type="match status" value="1"/>
</dbReference>
<keyword evidence="3" id="KW-1185">Reference proteome</keyword>
<protein>
    <submittedName>
        <fullName evidence="2">Related to 2-haloalkanoic acid dehalogenase</fullName>
    </submittedName>
</protein>
<dbReference type="PANTHER" id="PTHR43316">
    <property type="entry name" value="HYDROLASE, HALOACID DELAHOGENASE-RELATED"/>
    <property type="match status" value="1"/>
</dbReference>
<dbReference type="SUPFAM" id="SSF56784">
    <property type="entry name" value="HAD-like"/>
    <property type="match status" value="1"/>
</dbReference>
<evidence type="ECO:0000313" key="3">
    <source>
        <dbReference type="Proteomes" id="UP000184330"/>
    </source>
</evidence>
<accession>A0A1L7WXJ8</accession>
<dbReference type="Proteomes" id="UP000184330">
    <property type="component" value="Unassembled WGS sequence"/>
</dbReference>
<dbReference type="OrthoDB" id="2363873at2759"/>
<dbReference type="Pfam" id="PF00702">
    <property type="entry name" value="Hydrolase"/>
    <property type="match status" value="1"/>
</dbReference>
<dbReference type="STRING" id="576137.A0A1L7WXJ8"/>
<evidence type="ECO:0000313" key="2">
    <source>
        <dbReference type="EMBL" id="CZR57502.1"/>
    </source>
</evidence>
<dbReference type="Gene3D" id="1.10.150.240">
    <property type="entry name" value="Putative phosphatase, domain 2"/>
    <property type="match status" value="1"/>
</dbReference>
<dbReference type="GO" id="GO:0016787">
    <property type="term" value="F:hydrolase activity"/>
    <property type="evidence" value="ECO:0007669"/>
    <property type="project" value="UniProtKB-KW"/>
</dbReference>
<dbReference type="EMBL" id="FJOG01000010">
    <property type="protein sequence ID" value="CZR57502.1"/>
    <property type="molecule type" value="Genomic_DNA"/>
</dbReference>
<dbReference type="AlphaFoldDB" id="A0A1L7WXJ8"/>
<dbReference type="InterPro" id="IPR023198">
    <property type="entry name" value="PGP-like_dom2"/>
</dbReference>
<gene>
    <name evidence="2" type="ORF">PAC_07391</name>
</gene>
<dbReference type="InterPro" id="IPR036412">
    <property type="entry name" value="HAD-like_sf"/>
</dbReference>
<name>A0A1L7WXJ8_9HELO</name>